<dbReference type="Pfam" id="PF19588">
    <property type="entry name" value="SxtJ"/>
    <property type="match status" value="1"/>
</dbReference>
<accession>D8PH29</accession>
<dbReference type="HOGENOM" id="CLU_127055_0_0_0"/>
<dbReference type="STRING" id="330214.NIDE2863"/>
<keyword evidence="3" id="KW-1185">Reference proteome</keyword>
<evidence type="ECO:0000313" key="2">
    <source>
        <dbReference type="EMBL" id="CBK42566.1"/>
    </source>
</evidence>
<feature type="transmembrane region" description="Helical" evidence="1">
    <location>
        <begin position="79"/>
        <end position="99"/>
    </location>
</feature>
<evidence type="ECO:0000256" key="1">
    <source>
        <dbReference type="SAM" id="Phobius"/>
    </source>
</evidence>
<feature type="transmembrane region" description="Helical" evidence="1">
    <location>
        <begin position="36"/>
        <end position="58"/>
    </location>
</feature>
<dbReference type="Proteomes" id="UP000001660">
    <property type="component" value="Chromosome"/>
</dbReference>
<keyword evidence="1" id="KW-1133">Transmembrane helix</keyword>
<evidence type="ECO:0008006" key="4">
    <source>
        <dbReference type="Google" id="ProtNLM"/>
    </source>
</evidence>
<dbReference type="InterPro" id="IPR045781">
    <property type="entry name" value="SxtJ"/>
</dbReference>
<dbReference type="AlphaFoldDB" id="D8PH29"/>
<feature type="transmembrane region" description="Helical" evidence="1">
    <location>
        <begin position="12"/>
        <end position="30"/>
    </location>
</feature>
<dbReference type="EMBL" id="FP929003">
    <property type="protein sequence ID" value="CBK42566.1"/>
    <property type="molecule type" value="Genomic_DNA"/>
</dbReference>
<keyword evidence="1" id="KW-0472">Membrane</keyword>
<gene>
    <name evidence="2" type="ORF">NIDE2863</name>
</gene>
<dbReference type="KEGG" id="nde:NIDE2863"/>
<evidence type="ECO:0000313" key="3">
    <source>
        <dbReference type="Proteomes" id="UP000001660"/>
    </source>
</evidence>
<sequence>MDTMVEKKELRNFGLIVGGVFILIGVWPMIRYGEGIRLWAIVPGSLLVPLGLAAPTILAPLFKVWMKVGHVMGWINTRIILGILYFGLITPMGVIMRIFGWDSMRRALSRDAESYRVVRQARPRNHMNRQF</sequence>
<protein>
    <recommendedName>
        <fullName evidence="4">SxtJ</fullName>
    </recommendedName>
</protein>
<dbReference type="OrthoDB" id="9790341at2"/>
<keyword evidence="1" id="KW-0812">Transmembrane</keyword>
<reference evidence="2 3" key="1">
    <citation type="journal article" date="2010" name="Proc. Natl. Acad. Sci. U.S.A.">
        <title>A Nitrospira metagenome illuminates the physiology and evolution of globally important nitrite-oxidizing bacteria.</title>
        <authorList>
            <person name="Lucker S."/>
            <person name="Wagner M."/>
            <person name="Maixner F."/>
            <person name="Pelletier E."/>
            <person name="Koch H."/>
            <person name="Vacherie B."/>
            <person name="Rattei T."/>
            <person name="Sinninghe Damste J."/>
            <person name="Spieck E."/>
            <person name="Le Paslier D."/>
            <person name="Daims H."/>
        </authorList>
    </citation>
    <scope>NUCLEOTIDE SEQUENCE [LARGE SCALE GENOMIC DNA]</scope>
</reference>
<proteinExistence type="predicted"/>
<name>D8PH29_9BACT</name>
<organism evidence="2 3">
    <name type="scientific">Nitrospira defluvii</name>
    <dbReference type="NCBI Taxonomy" id="330214"/>
    <lineage>
        <taxon>Bacteria</taxon>
        <taxon>Pseudomonadati</taxon>
        <taxon>Nitrospirota</taxon>
        <taxon>Nitrospiria</taxon>
        <taxon>Nitrospirales</taxon>
        <taxon>Nitrospiraceae</taxon>
        <taxon>Nitrospira</taxon>
    </lineage>
</organism>